<dbReference type="OrthoDB" id="359268at2"/>
<dbReference type="PANTHER" id="PTHR19384:SF128">
    <property type="entry name" value="NADPH OXIDOREDUCTASE A"/>
    <property type="match status" value="1"/>
</dbReference>
<dbReference type="InterPro" id="IPR001094">
    <property type="entry name" value="Flavdoxin-like"/>
</dbReference>
<keyword evidence="4" id="KW-0813">Transport</keyword>
<keyword evidence="2" id="KW-0285">Flavoprotein</keyword>
<feature type="domain" description="Flavodoxin-like" evidence="5">
    <location>
        <begin position="4"/>
        <end position="143"/>
    </location>
</feature>
<dbReference type="EMBL" id="PIQC01000004">
    <property type="protein sequence ID" value="RUO69669.1"/>
    <property type="molecule type" value="Genomic_DNA"/>
</dbReference>
<dbReference type="RefSeq" id="WP_126781598.1">
    <property type="nucleotide sequence ID" value="NZ_PIQC01000004.1"/>
</dbReference>
<dbReference type="GO" id="GO:0005829">
    <property type="term" value="C:cytosol"/>
    <property type="evidence" value="ECO:0007669"/>
    <property type="project" value="TreeGrafter"/>
</dbReference>
<evidence type="ECO:0000256" key="2">
    <source>
        <dbReference type="ARBA" id="ARBA00022630"/>
    </source>
</evidence>
<dbReference type="Pfam" id="PF00258">
    <property type="entry name" value="Flavodoxin_1"/>
    <property type="match status" value="1"/>
</dbReference>
<evidence type="ECO:0000259" key="5">
    <source>
        <dbReference type="PROSITE" id="PS50902"/>
    </source>
</evidence>
<dbReference type="GO" id="GO:0016491">
    <property type="term" value="F:oxidoreductase activity"/>
    <property type="evidence" value="ECO:0007669"/>
    <property type="project" value="TreeGrafter"/>
</dbReference>
<accession>A0A432Z0I4</accession>
<evidence type="ECO:0000256" key="4">
    <source>
        <dbReference type="ARBA" id="ARBA00022982"/>
    </source>
</evidence>
<dbReference type="PROSITE" id="PS50902">
    <property type="entry name" value="FLAVODOXIN_LIKE"/>
    <property type="match status" value="1"/>
</dbReference>
<name>A0A432Z0I4_9GAMM</name>
<comment type="caution">
    <text evidence="6">The sequence shown here is derived from an EMBL/GenBank/DDBJ whole genome shotgun (WGS) entry which is preliminary data.</text>
</comment>
<keyword evidence="4" id="KW-0249">Electron transport</keyword>
<dbReference type="GO" id="GO:0010181">
    <property type="term" value="F:FMN binding"/>
    <property type="evidence" value="ECO:0007669"/>
    <property type="project" value="InterPro"/>
</dbReference>
<reference evidence="7" key="1">
    <citation type="journal article" date="2018" name="Front. Microbiol.">
        <title>Genome-Based Analysis Reveals the Taxonomy and Diversity of the Family Idiomarinaceae.</title>
        <authorList>
            <person name="Liu Y."/>
            <person name="Lai Q."/>
            <person name="Shao Z."/>
        </authorList>
    </citation>
    <scope>NUCLEOTIDE SEQUENCE [LARGE SCALE GENOMIC DNA]</scope>
    <source>
        <strain evidence="7">R22</strain>
    </source>
</reference>
<dbReference type="InterPro" id="IPR029039">
    <property type="entry name" value="Flavoprotein-like_sf"/>
</dbReference>
<dbReference type="Gene3D" id="3.40.50.360">
    <property type="match status" value="1"/>
</dbReference>
<organism evidence="6 7">
    <name type="scientific">Idiomarina ramblicola</name>
    <dbReference type="NCBI Taxonomy" id="263724"/>
    <lineage>
        <taxon>Bacteria</taxon>
        <taxon>Pseudomonadati</taxon>
        <taxon>Pseudomonadota</taxon>
        <taxon>Gammaproteobacteria</taxon>
        <taxon>Alteromonadales</taxon>
        <taxon>Idiomarinaceae</taxon>
        <taxon>Idiomarina</taxon>
    </lineage>
</organism>
<dbReference type="InterPro" id="IPR008254">
    <property type="entry name" value="Flavodoxin/NO_synth"/>
</dbReference>
<evidence type="ECO:0000256" key="3">
    <source>
        <dbReference type="ARBA" id="ARBA00022643"/>
    </source>
</evidence>
<evidence type="ECO:0000313" key="7">
    <source>
        <dbReference type="Proteomes" id="UP000288058"/>
    </source>
</evidence>
<dbReference type="AlphaFoldDB" id="A0A432Z0I4"/>
<proteinExistence type="predicted"/>
<dbReference type="PRINTS" id="PR00369">
    <property type="entry name" value="FLAVODOXIN"/>
</dbReference>
<evidence type="ECO:0000256" key="1">
    <source>
        <dbReference type="ARBA" id="ARBA00001917"/>
    </source>
</evidence>
<dbReference type="PANTHER" id="PTHR19384">
    <property type="entry name" value="NITRIC OXIDE SYNTHASE-RELATED"/>
    <property type="match status" value="1"/>
</dbReference>
<dbReference type="SUPFAM" id="SSF52218">
    <property type="entry name" value="Flavoproteins"/>
    <property type="match status" value="1"/>
</dbReference>
<protein>
    <submittedName>
        <fullName evidence="6">Flavodoxin</fullName>
    </submittedName>
</protein>
<sequence length="149" mass="16649">MTVLHLLVGTTSGNTEFLADTVSEKLNQLGIETELHYEPEFEKLPIEQPWLVFLASHGAGDYADSMLDFYDEINAPQAPDLARLNYAVVAIGESCYDTFCEAGRHCDERLQELGAIKMTDRLEIDMLEDDPEEKALTWLPAITDAVKAL</sequence>
<gene>
    <name evidence="6" type="ORF">CWI78_07020</name>
</gene>
<dbReference type="GO" id="GO:0050660">
    <property type="term" value="F:flavin adenine dinucleotide binding"/>
    <property type="evidence" value="ECO:0007669"/>
    <property type="project" value="TreeGrafter"/>
</dbReference>
<keyword evidence="3" id="KW-0288">FMN</keyword>
<dbReference type="Proteomes" id="UP000288058">
    <property type="component" value="Unassembled WGS sequence"/>
</dbReference>
<keyword evidence="7" id="KW-1185">Reference proteome</keyword>
<evidence type="ECO:0000313" key="6">
    <source>
        <dbReference type="EMBL" id="RUO69669.1"/>
    </source>
</evidence>
<comment type="cofactor">
    <cofactor evidence="1">
        <name>FMN</name>
        <dbReference type="ChEBI" id="CHEBI:58210"/>
    </cofactor>
</comment>